<dbReference type="PANTHER" id="PTHR43649:SF33">
    <property type="entry name" value="POLYGALACTURONAN_RHAMNOGALACTURONAN-BINDING PROTEIN YTCQ"/>
    <property type="match status" value="1"/>
</dbReference>
<keyword evidence="2 7" id="KW-0732">Signal</keyword>
<accession>A0ABY4RVS0</accession>
<dbReference type="PANTHER" id="PTHR43649">
    <property type="entry name" value="ARABINOSE-BINDING PROTEIN-RELATED"/>
    <property type="match status" value="1"/>
</dbReference>
<dbReference type="Proteomes" id="UP001057134">
    <property type="component" value="Chromosome"/>
</dbReference>
<dbReference type="PROSITE" id="PS51257">
    <property type="entry name" value="PROKAR_LIPOPROTEIN"/>
    <property type="match status" value="1"/>
</dbReference>
<keyword evidence="4" id="KW-0564">Palmitate</keyword>
<keyword evidence="6" id="KW-0175">Coiled coil</keyword>
<evidence type="ECO:0000256" key="7">
    <source>
        <dbReference type="SAM" id="SignalP"/>
    </source>
</evidence>
<keyword evidence="5" id="KW-0449">Lipoprotein</keyword>
<feature type="chain" id="PRO_5045149952" evidence="7">
    <location>
        <begin position="29"/>
        <end position="460"/>
    </location>
</feature>
<evidence type="ECO:0000313" key="9">
    <source>
        <dbReference type="Proteomes" id="UP001057134"/>
    </source>
</evidence>
<proteinExistence type="predicted"/>
<dbReference type="Gene3D" id="3.40.190.10">
    <property type="entry name" value="Periplasmic binding protein-like II"/>
    <property type="match status" value="1"/>
</dbReference>
<sequence>MAKWPAGRRTVRLWMAAAVMTAALSGCGGGGKEEAAGEQAGAKEDLNAPVTLIFKSDFGDDQEAFDKKYGNKIKEKFPNVTVQFLPREQGVGINELITSGVYPDIMIGNTSNIDSFLINPGLAYDMSGLIKSANYDLDRFEPTLIEQMRNTNPKGELYGLPMPYGGMQVLFYNKGLFDKFGVPYPTDGMTWDEVYELAKKMTRVDGGQVYRGFSSFIGAVLRDNQLSVSYLDPKADKLNDTEKWKRLLENLGRFYQIPNNNRDPKKRSQTEESGAFMKNMNVAMMVNQFGQYTGIPEEIDWDMAAIPTFKEAPDTGTQINSAYWFITRTNEHKDISFAIISYLLSDEVQALDAKQQATVPSLKSANAGDAFRSLGQDVPALQGKNVKALFYHKPAAAPPKRDPGLVGADPNKLKVALETAFNQYTLDNVDMNTVLRQTEEAVQKLAEEKKNNQQTESAGK</sequence>
<reference evidence="8" key="2">
    <citation type="journal article" date="2021" name="J Anim Sci Technol">
        <title>Complete genome sequence of Paenibacillus konkukensis sp. nov. SK3146 as a potential probiotic strain.</title>
        <authorList>
            <person name="Jung H.I."/>
            <person name="Park S."/>
            <person name="Niu K.M."/>
            <person name="Lee S.W."/>
            <person name="Kothari D."/>
            <person name="Yi K.J."/>
            <person name="Kim S.K."/>
        </authorList>
    </citation>
    <scope>NUCLEOTIDE SEQUENCE</scope>
    <source>
        <strain evidence="8">SK3146</strain>
    </source>
</reference>
<dbReference type="InterPro" id="IPR006059">
    <property type="entry name" value="SBP"/>
</dbReference>
<name>A0ABY4RVS0_9BACL</name>
<keyword evidence="1" id="KW-1003">Cell membrane</keyword>
<evidence type="ECO:0000256" key="6">
    <source>
        <dbReference type="SAM" id="Coils"/>
    </source>
</evidence>
<keyword evidence="9" id="KW-1185">Reference proteome</keyword>
<dbReference type="Pfam" id="PF01547">
    <property type="entry name" value="SBP_bac_1"/>
    <property type="match status" value="1"/>
</dbReference>
<feature type="signal peptide" evidence="7">
    <location>
        <begin position="1"/>
        <end position="28"/>
    </location>
</feature>
<organism evidence="8 9">
    <name type="scientific">Paenibacillus konkukensis</name>
    <dbReference type="NCBI Taxonomy" id="2020716"/>
    <lineage>
        <taxon>Bacteria</taxon>
        <taxon>Bacillati</taxon>
        <taxon>Bacillota</taxon>
        <taxon>Bacilli</taxon>
        <taxon>Bacillales</taxon>
        <taxon>Paenibacillaceae</taxon>
        <taxon>Paenibacillus</taxon>
    </lineage>
</organism>
<gene>
    <name evidence="8" type="ORF">SK3146_05155</name>
</gene>
<evidence type="ECO:0000313" key="8">
    <source>
        <dbReference type="EMBL" id="UQZ85865.1"/>
    </source>
</evidence>
<reference evidence="8" key="1">
    <citation type="submission" date="2018-02" db="EMBL/GenBank/DDBJ databases">
        <authorList>
            <person name="Kim S.-K."/>
            <person name="Jung H.-I."/>
            <person name="Lee S.-W."/>
        </authorList>
    </citation>
    <scope>NUCLEOTIDE SEQUENCE</scope>
    <source>
        <strain evidence="8">SK3146</strain>
    </source>
</reference>
<dbReference type="RefSeq" id="WP_249861453.1">
    <property type="nucleotide sequence ID" value="NZ_CP027059.1"/>
</dbReference>
<keyword evidence="3" id="KW-0472">Membrane</keyword>
<feature type="coiled-coil region" evidence="6">
    <location>
        <begin position="428"/>
        <end position="458"/>
    </location>
</feature>
<evidence type="ECO:0000256" key="2">
    <source>
        <dbReference type="ARBA" id="ARBA00022729"/>
    </source>
</evidence>
<evidence type="ECO:0000256" key="5">
    <source>
        <dbReference type="ARBA" id="ARBA00023288"/>
    </source>
</evidence>
<evidence type="ECO:0000256" key="4">
    <source>
        <dbReference type="ARBA" id="ARBA00023139"/>
    </source>
</evidence>
<dbReference type="InterPro" id="IPR050490">
    <property type="entry name" value="Bact_solute-bd_prot1"/>
</dbReference>
<dbReference type="SUPFAM" id="SSF53850">
    <property type="entry name" value="Periplasmic binding protein-like II"/>
    <property type="match status" value="1"/>
</dbReference>
<dbReference type="EMBL" id="CP027059">
    <property type="protein sequence ID" value="UQZ85865.1"/>
    <property type="molecule type" value="Genomic_DNA"/>
</dbReference>
<protein>
    <submittedName>
        <fullName evidence="8">Bacterial extracellular solute-binding protein</fullName>
    </submittedName>
</protein>
<evidence type="ECO:0000256" key="3">
    <source>
        <dbReference type="ARBA" id="ARBA00023136"/>
    </source>
</evidence>
<evidence type="ECO:0000256" key="1">
    <source>
        <dbReference type="ARBA" id="ARBA00022475"/>
    </source>
</evidence>